<evidence type="ECO:0000313" key="2">
    <source>
        <dbReference type="Proteomes" id="UP000005824"/>
    </source>
</evidence>
<evidence type="ECO:0000313" key="1">
    <source>
        <dbReference type="EMBL" id="EDY21101.1"/>
    </source>
</evidence>
<sequence length="75" mass="8817">MAYTDLWHCKKCGSMPEIIMRGKNFLVRCNTCNNEKINVYANNIDEVVRIWNKRNNPSNTGLLDRLRGLFKKKND</sequence>
<dbReference type="Proteomes" id="UP000005824">
    <property type="component" value="Unassembled WGS sequence"/>
</dbReference>
<dbReference type="InParanoid" id="B4CXV3"/>
<protein>
    <submittedName>
        <fullName evidence="1">Uncharacterized protein</fullName>
    </submittedName>
</protein>
<name>B4CXV3_9BACT</name>
<dbReference type="EMBL" id="ABVL01000003">
    <property type="protein sequence ID" value="EDY21101.1"/>
    <property type="molecule type" value="Genomic_DNA"/>
</dbReference>
<organism evidence="1 2">
    <name type="scientific">Chthoniobacter flavus Ellin428</name>
    <dbReference type="NCBI Taxonomy" id="497964"/>
    <lineage>
        <taxon>Bacteria</taxon>
        <taxon>Pseudomonadati</taxon>
        <taxon>Verrucomicrobiota</taxon>
        <taxon>Spartobacteria</taxon>
        <taxon>Chthoniobacterales</taxon>
        <taxon>Chthoniobacteraceae</taxon>
        <taxon>Chthoniobacter</taxon>
    </lineage>
</organism>
<accession>B4CXV3</accession>
<dbReference type="RefSeq" id="WP_006978720.1">
    <property type="nucleotide sequence ID" value="NZ_ABVL01000003.1"/>
</dbReference>
<proteinExistence type="predicted"/>
<dbReference type="STRING" id="497964.CfE428DRAFT_1394"/>
<keyword evidence="2" id="KW-1185">Reference proteome</keyword>
<reference evidence="1 2" key="1">
    <citation type="journal article" date="2011" name="J. Bacteriol.">
        <title>Genome sequence of Chthoniobacter flavus Ellin428, an aerobic heterotrophic soil bacterium.</title>
        <authorList>
            <person name="Kant R."/>
            <person name="van Passel M.W."/>
            <person name="Palva A."/>
            <person name="Lucas S."/>
            <person name="Lapidus A."/>
            <person name="Glavina Del Rio T."/>
            <person name="Dalin E."/>
            <person name="Tice H."/>
            <person name="Bruce D."/>
            <person name="Goodwin L."/>
            <person name="Pitluck S."/>
            <person name="Larimer F.W."/>
            <person name="Land M.L."/>
            <person name="Hauser L."/>
            <person name="Sangwan P."/>
            <person name="de Vos W.M."/>
            <person name="Janssen P.H."/>
            <person name="Smidt H."/>
        </authorList>
    </citation>
    <scope>NUCLEOTIDE SEQUENCE [LARGE SCALE GENOMIC DNA]</scope>
    <source>
        <strain evidence="1 2">Ellin428</strain>
    </source>
</reference>
<comment type="caution">
    <text evidence="1">The sequence shown here is derived from an EMBL/GenBank/DDBJ whole genome shotgun (WGS) entry which is preliminary data.</text>
</comment>
<dbReference type="AlphaFoldDB" id="B4CXV3"/>
<gene>
    <name evidence="1" type="ORF">CfE428DRAFT_1394</name>
</gene>